<evidence type="ECO:0000256" key="4">
    <source>
        <dbReference type="ARBA" id="ARBA00022968"/>
    </source>
</evidence>
<comment type="subcellular location">
    <subcellularLocation>
        <location evidence="1">Membrane</location>
        <topology evidence="1">Single-pass membrane protein</topology>
    </subcellularLocation>
</comment>
<dbReference type="GO" id="GO:0016020">
    <property type="term" value="C:membrane"/>
    <property type="evidence" value="ECO:0007669"/>
    <property type="project" value="UniProtKB-SubCell"/>
</dbReference>
<sequence>MGLLAKCVISLLLLITFSATQLSNANNNNNNTKISVKTNNRGRNKSNNGSIIGNINNNNYKNCDYYNGRWIVDFSFPLYNPEVCPFIQKEFTCAKNGRKDQLYLHYGWKPLSCFLPRFNAEDFLERFRGKNIMFVGDSLSLNQWQSLTCMLHSAVPTAVYNLSRQDDVSTFAFPDYGLKIMLDRSVYLVDVVRERMGRILKLDSINGGRLWNYMDVLIFNTWHWWSRRGPSQPWDYIRIGNATLKDMDRIAAFEIALNTWGRWVDATIDPTRTKVFFQGISPSHYNGSDWEDPSSINCLRQTQPVIGSVYPVGIPEAVTVLKRALSKIKKPVTLLDITLLSLLRKDAHPSIYGLFSMDCSHWCLPGVPDIWNQILYSYFL</sequence>
<comment type="similarity">
    <text evidence="2">Belongs to the PC-esterase family. TBL subfamily.</text>
</comment>
<evidence type="ECO:0000256" key="8">
    <source>
        <dbReference type="SAM" id="SignalP"/>
    </source>
</evidence>
<dbReference type="Proteomes" id="UP001443914">
    <property type="component" value="Unassembled WGS sequence"/>
</dbReference>
<evidence type="ECO:0000256" key="1">
    <source>
        <dbReference type="ARBA" id="ARBA00004167"/>
    </source>
</evidence>
<name>A0AAW1HDU5_SAPOF</name>
<keyword evidence="6" id="KW-0472">Membrane</keyword>
<evidence type="ECO:0000256" key="3">
    <source>
        <dbReference type="ARBA" id="ARBA00022692"/>
    </source>
</evidence>
<feature type="signal peptide" evidence="8">
    <location>
        <begin position="1"/>
        <end position="25"/>
    </location>
</feature>
<dbReference type="InterPro" id="IPR025846">
    <property type="entry name" value="TBL_N"/>
</dbReference>
<comment type="caution">
    <text evidence="11">The sequence shown here is derived from an EMBL/GenBank/DDBJ whole genome shotgun (WGS) entry which is preliminary data.</text>
</comment>
<keyword evidence="3" id="KW-0812">Transmembrane</keyword>
<feature type="region of interest" description="Disordered" evidence="7">
    <location>
        <begin position="28"/>
        <end position="49"/>
    </location>
</feature>
<dbReference type="PANTHER" id="PTHR32285:SF58">
    <property type="entry name" value="PROTEIN TRICHOME BIREFRINGENCE-LIKE 41"/>
    <property type="match status" value="1"/>
</dbReference>
<dbReference type="EMBL" id="JBDFQZ010000012">
    <property type="protein sequence ID" value="KAK9674207.1"/>
    <property type="molecule type" value="Genomic_DNA"/>
</dbReference>
<evidence type="ECO:0000256" key="5">
    <source>
        <dbReference type="ARBA" id="ARBA00022989"/>
    </source>
</evidence>
<dbReference type="GO" id="GO:0005794">
    <property type="term" value="C:Golgi apparatus"/>
    <property type="evidence" value="ECO:0007669"/>
    <property type="project" value="TreeGrafter"/>
</dbReference>
<evidence type="ECO:0008006" key="13">
    <source>
        <dbReference type="Google" id="ProtNLM"/>
    </source>
</evidence>
<proteinExistence type="inferred from homology"/>
<dbReference type="AlphaFoldDB" id="A0AAW1HDU5"/>
<evidence type="ECO:0000256" key="2">
    <source>
        <dbReference type="ARBA" id="ARBA00007727"/>
    </source>
</evidence>
<keyword evidence="4" id="KW-0735">Signal-anchor</keyword>
<dbReference type="InterPro" id="IPR029962">
    <property type="entry name" value="TBL"/>
</dbReference>
<accession>A0AAW1HDU5</accession>
<feature type="chain" id="PRO_5043743808" description="Trichome birefringence-like N-terminal domain-containing protein" evidence="8">
    <location>
        <begin position="26"/>
        <end position="380"/>
    </location>
</feature>
<organism evidence="11 12">
    <name type="scientific">Saponaria officinalis</name>
    <name type="common">Common soapwort</name>
    <name type="synonym">Lychnis saponaria</name>
    <dbReference type="NCBI Taxonomy" id="3572"/>
    <lineage>
        <taxon>Eukaryota</taxon>
        <taxon>Viridiplantae</taxon>
        <taxon>Streptophyta</taxon>
        <taxon>Embryophyta</taxon>
        <taxon>Tracheophyta</taxon>
        <taxon>Spermatophyta</taxon>
        <taxon>Magnoliopsida</taxon>
        <taxon>eudicotyledons</taxon>
        <taxon>Gunneridae</taxon>
        <taxon>Pentapetalae</taxon>
        <taxon>Caryophyllales</taxon>
        <taxon>Caryophyllaceae</taxon>
        <taxon>Caryophylleae</taxon>
        <taxon>Saponaria</taxon>
    </lineage>
</organism>
<dbReference type="GO" id="GO:0016413">
    <property type="term" value="F:O-acetyltransferase activity"/>
    <property type="evidence" value="ECO:0007669"/>
    <property type="project" value="InterPro"/>
</dbReference>
<keyword evidence="8" id="KW-0732">Signal</keyword>
<dbReference type="Pfam" id="PF13839">
    <property type="entry name" value="PC-Esterase"/>
    <property type="match status" value="1"/>
</dbReference>
<dbReference type="InterPro" id="IPR026057">
    <property type="entry name" value="TBL_C"/>
</dbReference>
<gene>
    <name evidence="11" type="ORF">RND81_12G218300</name>
</gene>
<evidence type="ECO:0000313" key="12">
    <source>
        <dbReference type="Proteomes" id="UP001443914"/>
    </source>
</evidence>
<dbReference type="Pfam" id="PF14416">
    <property type="entry name" value="PMR5N"/>
    <property type="match status" value="1"/>
</dbReference>
<keyword evidence="12" id="KW-1185">Reference proteome</keyword>
<feature type="domain" description="Trichome birefringence-like N-terminal" evidence="10">
    <location>
        <begin position="61"/>
        <end position="113"/>
    </location>
</feature>
<keyword evidence="5" id="KW-1133">Transmembrane helix</keyword>
<feature type="domain" description="Trichome birefringence-like C-terminal" evidence="9">
    <location>
        <begin position="115"/>
        <end position="377"/>
    </location>
</feature>
<evidence type="ECO:0000256" key="7">
    <source>
        <dbReference type="SAM" id="MobiDB-lite"/>
    </source>
</evidence>
<dbReference type="PANTHER" id="PTHR32285">
    <property type="entry name" value="PROTEIN TRICHOME BIREFRINGENCE-LIKE 9-RELATED"/>
    <property type="match status" value="1"/>
</dbReference>
<protein>
    <recommendedName>
        <fullName evidence="13">Trichome birefringence-like N-terminal domain-containing protein</fullName>
    </recommendedName>
</protein>
<evidence type="ECO:0000259" key="9">
    <source>
        <dbReference type="Pfam" id="PF13839"/>
    </source>
</evidence>
<evidence type="ECO:0000256" key="6">
    <source>
        <dbReference type="ARBA" id="ARBA00023136"/>
    </source>
</evidence>
<evidence type="ECO:0000313" key="11">
    <source>
        <dbReference type="EMBL" id="KAK9674207.1"/>
    </source>
</evidence>
<evidence type="ECO:0000259" key="10">
    <source>
        <dbReference type="Pfam" id="PF14416"/>
    </source>
</evidence>
<reference evidence="11" key="1">
    <citation type="submission" date="2024-03" db="EMBL/GenBank/DDBJ databases">
        <title>WGS assembly of Saponaria officinalis var. Norfolk2.</title>
        <authorList>
            <person name="Jenkins J."/>
            <person name="Shu S."/>
            <person name="Grimwood J."/>
            <person name="Barry K."/>
            <person name="Goodstein D."/>
            <person name="Schmutz J."/>
            <person name="Leebens-Mack J."/>
            <person name="Osbourn A."/>
        </authorList>
    </citation>
    <scope>NUCLEOTIDE SEQUENCE [LARGE SCALE GENOMIC DNA]</scope>
    <source>
        <strain evidence="11">JIC</strain>
    </source>
</reference>